<proteinExistence type="predicted"/>
<accession>A0A1L3MXZ0</accession>
<evidence type="ECO:0000313" key="2">
    <source>
        <dbReference type="Proteomes" id="UP000181936"/>
    </source>
</evidence>
<keyword evidence="1" id="KW-0614">Plasmid</keyword>
<dbReference type="EMBL" id="CP016021">
    <property type="protein sequence ID" value="APH07202.1"/>
    <property type="molecule type" value="Genomic_DNA"/>
</dbReference>
<name>A0A1L3MXZ0_9BACI</name>
<organism evidence="1 2">
    <name type="scientific">Bacillus weihaiensis</name>
    <dbReference type="NCBI Taxonomy" id="1547283"/>
    <lineage>
        <taxon>Bacteria</taxon>
        <taxon>Bacillati</taxon>
        <taxon>Bacillota</taxon>
        <taxon>Bacilli</taxon>
        <taxon>Bacillales</taxon>
        <taxon>Bacillaceae</taxon>
        <taxon>Bacillus</taxon>
    </lineage>
</organism>
<dbReference type="RefSeq" id="WP_072581981.1">
    <property type="nucleotide sequence ID" value="NZ_CP016021.1"/>
</dbReference>
<geneLocation type="plasmid" evidence="1">
    <name>unnamed</name>
</geneLocation>
<reference evidence="1 2" key="1">
    <citation type="journal article" date="2016" name="Sci. Rep.">
        <title>Complete genome sequence and transcriptomic analysis of a novel marine strain Bacillus weihaiensis reveals the mechanism of brown algae degradation.</title>
        <authorList>
            <person name="Zhu Y."/>
            <person name="Chen P."/>
            <person name="Bao Y."/>
            <person name="Men Y."/>
            <person name="Zeng Y."/>
            <person name="Yang J."/>
            <person name="Sun J."/>
            <person name="Sun Y."/>
        </authorList>
    </citation>
    <scope>NUCLEOTIDE SEQUENCE [LARGE SCALE GENOMIC DNA]</scope>
    <source>
        <strain evidence="1 2">Alg07</strain>
        <plasmid evidence="2">Plasmid</plasmid>
    </source>
</reference>
<dbReference type="AlphaFoldDB" id="A0A1L3MXZ0"/>
<dbReference type="Proteomes" id="UP000181936">
    <property type="component" value="Plasmid unnamed"/>
</dbReference>
<keyword evidence="2" id="KW-1185">Reference proteome</keyword>
<sequence length="130" mass="15048">MTIEVRDLFKHLLSDDELVDFAIRCVRKETKPKVIFVNNSNDAMDRETVDKPILIVIDPDTKKIFWTGNIIARTMKDIELMKKLKIVYTSDIEVGKTVKINDIILYGTTHERVIYAETIEDKEKSTLSCN</sequence>
<evidence type="ECO:0000313" key="1">
    <source>
        <dbReference type="EMBL" id="APH07202.1"/>
    </source>
</evidence>
<dbReference type="KEGG" id="bwh:A9C19_20660"/>
<gene>
    <name evidence="1" type="ORF">A9C19_20660</name>
</gene>
<protein>
    <submittedName>
        <fullName evidence="1">Uncharacterized protein</fullName>
    </submittedName>
</protein>